<dbReference type="Proteomes" id="UP000076722">
    <property type="component" value="Unassembled WGS sequence"/>
</dbReference>
<feature type="compositionally biased region" description="Basic and acidic residues" evidence="1">
    <location>
        <begin position="235"/>
        <end position="248"/>
    </location>
</feature>
<organism evidence="2 3">
    <name type="scientific">Sistotremastrum niveocremeum HHB9708</name>
    <dbReference type="NCBI Taxonomy" id="1314777"/>
    <lineage>
        <taxon>Eukaryota</taxon>
        <taxon>Fungi</taxon>
        <taxon>Dikarya</taxon>
        <taxon>Basidiomycota</taxon>
        <taxon>Agaricomycotina</taxon>
        <taxon>Agaricomycetes</taxon>
        <taxon>Sistotremastrales</taxon>
        <taxon>Sistotremastraceae</taxon>
        <taxon>Sertulicium</taxon>
        <taxon>Sertulicium niveocremeum</taxon>
    </lineage>
</organism>
<accession>A0A164N529</accession>
<proteinExistence type="predicted"/>
<evidence type="ECO:0000313" key="3">
    <source>
        <dbReference type="Proteomes" id="UP000076722"/>
    </source>
</evidence>
<evidence type="ECO:0000256" key="1">
    <source>
        <dbReference type="SAM" id="MobiDB-lite"/>
    </source>
</evidence>
<dbReference type="AlphaFoldDB" id="A0A164N529"/>
<protein>
    <submittedName>
        <fullName evidence="2">Uncharacterized protein</fullName>
    </submittedName>
</protein>
<feature type="region of interest" description="Disordered" evidence="1">
    <location>
        <begin position="188"/>
        <end position="294"/>
    </location>
</feature>
<sequence>MKDLEELSGEELIFLVRHFIGLPQPSSPYSHTSDMWDHKDTEETPISDIIGEYTWVFRDGAEVEPGFLEDDEGGITIELKDASSPTAMTNLTGKIKYSHFLECDILEFQEKLDDDEERQKSAWSLVLKYTGDDPDFDGADCVDSGIGHEFFICKEVDDHGTPFITLIVDADPDIILVGKKRVAGRKKMLTSKERKRVEKGGISGSAGEVEEVESSSVKAKTANSNHLAKASSEAAKIRKEDKEQKPTLKDNTVVGDKTSVSGSSGSKAKSSEKRKITENGAENPDENPKRARKT</sequence>
<feature type="compositionally biased region" description="Basic and acidic residues" evidence="1">
    <location>
        <begin position="190"/>
        <end position="199"/>
    </location>
</feature>
<feature type="compositionally biased region" description="Low complexity" evidence="1">
    <location>
        <begin position="253"/>
        <end position="268"/>
    </location>
</feature>
<keyword evidence="3" id="KW-1185">Reference proteome</keyword>
<evidence type="ECO:0000313" key="2">
    <source>
        <dbReference type="EMBL" id="KZS87363.1"/>
    </source>
</evidence>
<name>A0A164N529_9AGAM</name>
<reference evidence="2 3" key="1">
    <citation type="journal article" date="2016" name="Mol. Biol. Evol.">
        <title>Comparative Genomics of Early-Diverging Mushroom-Forming Fungi Provides Insights into the Origins of Lignocellulose Decay Capabilities.</title>
        <authorList>
            <person name="Nagy L.G."/>
            <person name="Riley R."/>
            <person name="Tritt A."/>
            <person name="Adam C."/>
            <person name="Daum C."/>
            <person name="Floudas D."/>
            <person name="Sun H."/>
            <person name="Yadav J.S."/>
            <person name="Pangilinan J."/>
            <person name="Larsson K.H."/>
            <person name="Matsuura K."/>
            <person name="Barry K."/>
            <person name="Labutti K."/>
            <person name="Kuo R."/>
            <person name="Ohm R.A."/>
            <person name="Bhattacharya S.S."/>
            <person name="Shirouzu T."/>
            <person name="Yoshinaga Y."/>
            <person name="Martin F.M."/>
            <person name="Grigoriev I.V."/>
            <person name="Hibbett D.S."/>
        </authorList>
    </citation>
    <scope>NUCLEOTIDE SEQUENCE [LARGE SCALE GENOMIC DNA]</scope>
    <source>
        <strain evidence="2 3">HHB9708</strain>
    </source>
</reference>
<dbReference type="EMBL" id="KV419451">
    <property type="protein sequence ID" value="KZS87363.1"/>
    <property type="molecule type" value="Genomic_DNA"/>
</dbReference>
<gene>
    <name evidence="2" type="ORF">SISNIDRAFT_491126</name>
</gene>